<dbReference type="AlphaFoldDB" id="C0GFP3"/>
<dbReference type="eggNOG" id="COG2002">
    <property type="taxonomic scope" value="Bacteria"/>
</dbReference>
<dbReference type="OrthoDB" id="9811597at2"/>
<dbReference type="RefSeq" id="WP_008515948.1">
    <property type="nucleotide sequence ID" value="NZ_ACJM01000005.1"/>
</dbReference>
<keyword evidence="1" id="KW-0238">DNA-binding</keyword>
<feature type="compositionally biased region" description="Basic and acidic residues" evidence="2">
    <location>
        <begin position="63"/>
        <end position="73"/>
    </location>
</feature>
<dbReference type="SUPFAM" id="SSF89447">
    <property type="entry name" value="AbrB/MazE/MraZ-like"/>
    <property type="match status" value="1"/>
</dbReference>
<accession>C0GFP3</accession>
<protein>
    <submittedName>
        <fullName evidence="4">Transcriptional regulator, AbrB family</fullName>
    </submittedName>
</protein>
<keyword evidence="5" id="KW-1185">Reference proteome</keyword>
<organism evidence="4 5">
    <name type="scientific">Dethiobacter alkaliphilus AHT 1</name>
    <dbReference type="NCBI Taxonomy" id="555088"/>
    <lineage>
        <taxon>Bacteria</taxon>
        <taxon>Bacillati</taxon>
        <taxon>Bacillota</taxon>
        <taxon>Dethiobacteria</taxon>
        <taxon>Dethiobacterales</taxon>
        <taxon>Dethiobacteraceae</taxon>
        <taxon>Dethiobacter</taxon>
    </lineage>
</organism>
<evidence type="ECO:0000313" key="5">
    <source>
        <dbReference type="Proteomes" id="UP000006443"/>
    </source>
</evidence>
<sequence>MIKAKITGKGQITVPKEVREKLEVGYGDYITFDISGKEVTVKPLKKINLTNLYGTLPATRPYKNKEETRREVTETLTSYSRDNKEDE</sequence>
<dbReference type="STRING" id="555088.DealDRAFT_1302"/>
<dbReference type="Gene3D" id="2.10.260.10">
    <property type="match status" value="1"/>
</dbReference>
<feature type="domain" description="SpoVT-AbrB" evidence="3">
    <location>
        <begin position="1"/>
        <end position="46"/>
    </location>
</feature>
<evidence type="ECO:0000256" key="2">
    <source>
        <dbReference type="SAM" id="MobiDB-lite"/>
    </source>
</evidence>
<evidence type="ECO:0000259" key="3">
    <source>
        <dbReference type="PROSITE" id="PS51740"/>
    </source>
</evidence>
<reference evidence="4 5" key="1">
    <citation type="submission" date="2009-02" db="EMBL/GenBank/DDBJ databases">
        <title>Sequencing of the draft genome and assembly of Dethiobacter alkaliphilus AHT 1.</title>
        <authorList>
            <consortium name="US DOE Joint Genome Institute (JGI-PGF)"/>
            <person name="Lucas S."/>
            <person name="Copeland A."/>
            <person name="Lapidus A."/>
            <person name="Glavina del Rio T."/>
            <person name="Dalin E."/>
            <person name="Tice H."/>
            <person name="Bruce D."/>
            <person name="Goodwin L."/>
            <person name="Pitluck S."/>
            <person name="Larimer F."/>
            <person name="Land M.L."/>
            <person name="Hauser L."/>
            <person name="Muyzer G."/>
        </authorList>
    </citation>
    <scope>NUCLEOTIDE SEQUENCE [LARGE SCALE GENOMIC DNA]</scope>
    <source>
        <strain evidence="4 5">AHT 1</strain>
    </source>
</reference>
<name>C0GFP3_DETAL</name>
<dbReference type="Proteomes" id="UP000006443">
    <property type="component" value="Unassembled WGS sequence"/>
</dbReference>
<gene>
    <name evidence="4" type="ORF">DealDRAFT_1302</name>
</gene>
<dbReference type="SMART" id="SM00966">
    <property type="entry name" value="SpoVT_AbrB"/>
    <property type="match status" value="1"/>
</dbReference>
<dbReference type="NCBIfam" id="TIGR01439">
    <property type="entry name" value="lp_hng_hel_AbrB"/>
    <property type="match status" value="1"/>
</dbReference>
<dbReference type="GO" id="GO:0003677">
    <property type="term" value="F:DNA binding"/>
    <property type="evidence" value="ECO:0007669"/>
    <property type="project" value="UniProtKB-UniRule"/>
</dbReference>
<evidence type="ECO:0000313" key="4">
    <source>
        <dbReference type="EMBL" id="EEG78003.1"/>
    </source>
</evidence>
<evidence type="ECO:0000256" key="1">
    <source>
        <dbReference type="PROSITE-ProRule" id="PRU01076"/>
    </source>
</evidence>
<feature type="region of interest" description="Disordered" evidence="2">
    <location>
        <begin position="63"/>
        <end position="87"/>
    </location>
</feature>
<dbReference type="PROSITE" id="PS51740">
    <property type="entry name" value="SPOVT_ABRB"/>
    <property type="match status" value="1"/>
</dbReference>
<dbReference type="EMBL" id="ACJM01000005">
    <property type="protein sequence ID" value="EEG78003.1"/>
    <property type="molecule type" value="Genomic_DNA"/>
</dbReference>
<dbReference type="InterPro" id="IPR007159">
    <property type="entry name" value="SpoVT-AbrB_dom"/>
</dbReference>
<dbReference type="Pfam" id="PF04014">
    <property type="entry name" value="MazE_antitoxin"/>
    <property type="match status" value="1"/>
</dbReference>
<proteinExistence type="predicted"/>
<dbReference type="InterPro" id="IPR037914">
    <property type="entry name" value="SpoVT-AbrB_sf"/>
</dbReference>
<comment type="caution">
    <text evidence="4">The sequence shown here is derived from an EMBL/GenBank/DDBJ whole genome shotgun (WGS) entry which is preliminary data.</text>
</comment>